<dbReference type="AlphaFoldDB" id="A0A1S8DCH2"/>
<evidence type="ECO:0000313" key="2">
    <source>
        <dbReference type="Proteomes" id="UP000242847"/>
    </source>
</evidence>
<proteinExistence type="predicted"/>
<protein>
    <recommendedName>
        <fullName evidence="3">Helix-turn-helix domain-containing protein</fullName>
    </recommendedName>
</protein>
<comment type="caution">
    <text evidence="1">The sequence shown here is derived from an EMBL/GenBank/DDBJ whole genome shotgun (WGS) entry which is preliminary data.</text>
</comment>
<keyword evidence="2" id="KW-1185">Reference proteome</keyword>
<dbReference type="STRING" id="254161.SAMN05216256_10197"/>
<dbReference type="Gene3D" id="1.10.260.40">
    <property type="entry name" value="lambda repressor-like DNA-binding domains"/>
    <property type="match status" value="1"/>
</dbReference>
<dbReference type="GO" id="GO:0003677">
    <property type="term" value="F:DNA binding"/>
    <property type="evidence" value="ECO:0007669"/>
    <property type="project" value="InterPro"/>
</dbReference>
<sequence length="76" mass="8549">MSTRQESLLKWVKTATQEQIDRTKTTRGYLLQVAYGNKTASAELASRLESVTGGQVTRKQLRPDDWAVIWPELVAA</sequence>
<dbReference type="InterPro" id="IPR031856">
    <property type="entry name" value="YdaS_toxin-like"/>
</dbReference>
<gene>
    <name evidence="1" type="ORF">BXT89_14370</name>
</gene>
<dbReference type="Pfam" id="PF15943">
    <property type="entry name" value="YdaS_toxin"/>
    <property type="match status" value="1"/>
</dbReference>
<dbReference type="Proteomes" id="UP000242847">
    <property type="component" value="Unassembled WGS sequence"/>
</dbReference>
<name>A0A1S8DCH2_9GAMM</name>
<dbReference type="OrthoDB" id="6446140at2"/>
<dbReference type="InterPro" id="IPR010982">
    <property type="entry name" value="Lambda_DNA-bd_dom_sf"/>
</dbReference>
<dbReference type="EMBL" id="MUBC01000035">
    <property type="protein sequence ID" value="ONM43135.1"/>
    <property type="molecule type" value="Genomic_DNA"/>
</dbReference>
<dbReference type="RefSeq" id="WP_083728370.1">
    <property type="nucleotide sequence ID" value="NZ_FOUD01000001.1"/>
</dbReference>
<evidence type="ECO:0008006" key="3">
    <source>
        <dbReference type="Google" id="ProtNLM"/>
    </source>
</evidence>
<accession>A0A1S8DCH2</accession>
<reference evidence="1 2" key="1">
    <citation type="submission" date="2017-01" db="EMBL/GenBank/DDBJ databases">
        <title>Draft genome sequence of Pseudomonas pachastrellae type strain CCUG 46540T from a deep sea.</title>
        <authorList>
            <person name="Gomila M."/>
            <person name="Mulet M."/>
            <person name="Lalucat J."/>
            <person name="Garcia-Valdes E."/>
        </authorList>
    </citation>
    <scope>NUCLEOTIDE SEQUENCE [LARGE SCALE GENOMIC DNA]</scope>
    <source>
        <strain evidence="1 2">CCUG 46540</strain>
    </source>
</reference>
<organism evidence="1 2">
    <name type="scientific">Halopseudomonas pachastrellae</name>
    <dbReference type="NCBI Taxonomy" id="254161"/>
    <lineage>
        <taxon>Bacteria</taxon>
        <taxon>Pseudomonadati</taxon>
        <taxon>Pseudomonadota</taxon>
        <taxon>Gammaproteobacteria</taxon>
        <taxon>Pseudomonadales</taxon>
        <taxon>Pseudomonadaceae</taxon>
        <taxon>Halopseudomonas</taxon>
    </lineage>
</organism>
<evidence type="ECO:0000313" key="1">
    <source>
        <dbReference type="EMBL" id="ONM43135.1"/>
    </source>
</evidence>